<dbReference type="EMBL" id="KQ234804">
    <property type="protein sequence ID" value="KMZ87229.1"/>
    <property type="molecule type" value="Genomic_DNA"/>
</dbReference>
<evidence type="ECO:0000313" key="3">
    <source>
        <dbReference type="Proteomes" id="UP000053327"/>
    </source>
</evidence>
<dbReference type="AlphaFoldDB" id="A0A0J9SWK3"/>
<name>A0A0J9SWK3_PLAV1</name>
<feature type="compositionally biased region" description="Basic and acidic residues" evidence="1">
    <location>
        <begin position="257"/>
        <end position="276"/>
    </location>
</feature>
<protein>
    <recommendedName>
        <fullName evidence="4">VIR protein</fullName>
    </recommendedName>
</protein>
<evidence type="ECO:0000256" key="1">
    <source>
        <dbReference type="SAM" id="MobiDB-lite"/>
    </source>
</evidence>
<evidence type="ECO:0008006" key="4">
    <source>
        <dbReference type="Google" id="ProtNLM"/>
    </source>
</evidence>
<feature type="region of interest" description="Disordered" evidence="1">
    <location>
        <begin position="257"/>
        <end position="277"/>
    </location>
</feature>
<dbReference type="Pfam" id="PF05795">
    <property type="entry name" value="Plasmodium_Vir"/>
    <property type="match status" value="1"/>
</dbReference>
<dbReference type="Proteomes" id="UP000053327">
    <property type="component" value="Unassembled WGS sequence"/>
</dbReference>
<organism evidence="2 3">
    <name type="scientific">Plasmodium vivax (strain Brazil I)</name>
    <dbReference type="NCBI Taxonomy" id="1033975"/>
    <lineage>
        <taxon>Eukaryota</taxon>
        <taxon>Sar</taxon>
        <taxon>Alveolata</taxon>
        <taxon>Apicomplexa</taxon>
        <taxon>Aconoidasida</taxon>
        <taxon>Haemosporida</taxon>
        <taxon>Plasmodiidae</taxon>
        <taxon>Plasmodium</taxon>
        <taxon>Plasmodium (Plasmodium)</taxon>
    </lineage>
</organism>
<feature type="region of interest" description="Disordered" evidence="1">
    <location>
        <begin position="302"/>
        <end position="334"/>
    </location>
</feature>
<dbReference type="OrthoDB" id="388788at2759"/>
<gene>
    <name evidence="2" type="ORF">PVBG_04014</name>
</gene>
<accession>A0A0J9SWK3</accession>
<dbReference type="InterPro" id="IPR008780">
    <property type="entry name" value="Plasmodium_Vir"/>
</dbReference>
<reference evidence="2 3" key="1">
    <citation type="submission" date="2011-08" db="EMBL/GenBank/DDBJ databases">
        <title>The Genome Sequence of Plasmodium vivax Brazil I.</title>
        <authorList>
            <consortium name="The Broad Institute Genome Sequencing Platform"/>
            <consortium name="The Broad Institute Genome Sequencing Center for Infectious Disease"/>
            <person name="Neafsey D."/>
            <person name="Carlton J."/>
            <person name="Barnwell J."/>
            <person name="Collins W."/>
            <person name="Escalante A."/>
            <person name="Mullikin J."/>
            <person name="Saul A."/>
            <person name="Guigo R."/>
            <person name="Camara F."/>
            <person name="Young S.K."/>
            <person name="Zeng Q."/>
            <person name="Gargeya S."/>
            <person name="Fitzgerald M."/>
            <person name="Haas B."/>
            <person name="Abouelleil A."/>
            <person name="Alvarado L."/>
            <person name="Arachchi H.M."/>
            <person name="Berlin A."/>
            <person name="Brown A."/>
            <person name="Chapman S.B."/>
            <person name="Chen Z."/>
            <person name="Dunbar C."/>
            <person name="Freedman E."/>
            <person name="Gearin G."/>
            <person name="Gellesch M."/>
            <person name="Goldberg J."/>
            <person name="Griggs A."/>
            <person name="Gujja S."/>
            <person name="Heiman D."/>
            <person name="Howarth C."/>
            <person name="Larson L."/>
            <person name="Lui A."/>
            <person name="MacDonald P.J.P."/>
            <person name="Montmayeur A."/>
            <person name="Murphy C."/>
            <person name="Neiman D."/>
            <person name="Pearson M."/>
            <person name="Priest M."/>
            <person name="Roberts A."/>
            <person name="Saif S."/>
            <person name="Shea T."/>
            <person name="Shenoy N."/>
            <person name="Sisk P."/>
            <person name="Stolte C."/>
            <person name="Sykes S."/>
            <person name="Wortman J."/>
            <person name="Nusbaum C."/>
            <person name="Birren B."/>
        </authorList>
    </citation>
    <scope>NUCLEOTIDE SEQUENCE [LARGE SCALE GENOMIC DNA]</scope>
    <source>
        <strain evidence="2 3">Brazil I</strain>
    </source>
</reference>
<proteinExistence type="predicted"/>
<sequence>MYKHIFNYIDFKDYIAVRNKLNKCNYNYVDEDRFRKILARTPYRNSVNWNDKIFACLHSYLTHNNGYMVFSVKDYCRYINFWLNGEVRKPENQNYQQRINIFEDFVDNYAHAQQGNDKDSCKKYIHYMDEADYGRMKYLYEFYDFYDELRHQNYWRKTNPCDKVLNNSFIYSRAIEDYYEKYPDLYAKISPVRDLIDEIINKGPKHCEQTVYFRIPPKFLKDKETKLQEEAEKLRIQQEEAEKLRIQQEEAEKLRIQQEEAENRSKQQEAELEAQKGKLQMPTTLHAQREIFHQREQLLSREQETSREGVNLGAHERSKVLTHRRGSDNSGIFEDLKEPGLGLYEGQSEEIVHAPGNEDTNPDGSFLGSLRLPSAITEVLGSVDPVPVVGVSGGMGALFLLFRVFNVLKIYPCVYSTFKQKFTFHIITL</sequence>
<evidence type="ECO:0000313" key="2">
    <source>
        <dbReference type="EMBL" id="KMZ87229.1"/>
    </source>
</evidence>